<dbReference type="Proteomes" id="UP001477672">
    <property type="component" value="Unassembled WGS sequence"/>
</dbReference>
<dbReference type="InterPro" id="IPR000092">
    <property type="entry name" value="Polyprenyl_synt"/>
</dbReference>
<keyword evidence="5" id="KW-0460">Magnesium</keyword>
<dbReference type="SFLD" id="SFLDS00005">
    <property type="entry name" value="Isoprenoid_Synthase_Type_I"/>
    <property type="match status" value="1"/>
</dbReference>
<evidence type="ECO:0000256" key="5">
    <source>
        <dbReference type="ARBA" id="ARBA00022842"/>
    </source>
</evidence>
<keyword evidence="4" id="KW-0479">Metal-binding</keyword>
<organism evidence="8 9">
    <name type="scientific">Ruthenibacterium intestinale</name>
    <dbReference type="NCBI Taxonomy" id="3133163"/>
    <lineage>
        <taxon>Bacteria</taxon>
        <taxon>Bacillati</taxon>
        <taxon>Bacillota</taxon>
        <taxon>Clostridia</taxon>
        <taxon>Eubacteriales</taxon>
        <taxon>Oscillospiraceae</taxon>
        <taxon>Ruthenibacterium</taxon>
    </lineage>
</organism>
<dbReference type="CDD" id="cd00685">
    <property type="entry name" value="Trans_IPPS_HT"/>
    <property type="match status" value="1"/>
</dbReference>
<evidence type="ECO:0000256" key="7">
    <source>
        <dbReference type="RuleBase" id="RU004466"/>
    </source>
</evidence>
<evidence type="ECO:0000256" key="4">
    <source>
        <dbReference type="ARBA" id="ARBA00022723"/>
    </source>
</evidence>
<evidence type="ECO:0000256" key="1">
    <source>
        <dbReference type="ARBA" id="ARBA00001946"/>
    </source>
</evidence>
<dbReference type="Gene3D" id="1.10.600.10">
    <property type="entry name" value="Farnesyl Diphosphate Synthase"/>
    <property type="match status" value="1"/>
</dbReference>
<sequence>MNYQEQYQHYLVCVEQRLNTLRQDYWNTESKIADASFYSLLAGGKRVRAVLCMAVCDMLNGNEQLACEYAAAVEMLHCYSLIHDDLPCMDNDDFRRGKPSCHKAFGEAEALLAGDALLTQAFEVLAGAPAFNPQQNVDAVKCLSHAAGTRGMIWGQELDLRFENQSATEQQLQEIHKNKTGMLIDAAARLGAIAALADEATQRAISQYAFSIGLVFQIVDDVLDVTAAQETLGKPVGSDAENGKTTFVTLYGVSRSMEMAEKITQQACEELSRNFGMRAAFLQDLAKSLLQRKK</sequence>
<name>A0ABV1GGR5_9FIRM</name>
<dbReference type="SUPFAM" id="SSF48576">
    <property type="entry name" value="Terpenoid synthases"/>
    <property type="match status" value="1"/>
</dbReference>
<dbReference type="Pfam" id="PF00348">
    <property type="entry name" value="polyprenyl_synt"/>
    <property type="match status" value="1"/>
</dbReference>
<gene>
    <name evidence="8" type="ORF">WMO24_09895</name>
</gene>
<comment type="caution">
    <text evidence="8">The sequence shown here is derived from an EMBL/GenBank/DDBJ whole genome shotgun (WGS) entry which is preliminary data.</text>
</comment>
<dbReference type="NCBIfam" id="NF045485">
    <property type="entry name" value="FPPsyn"/>
    <property type="match status" value="1"/>
</dbReference>
<proteinExistence type="inferred from homology"/>
<dbReference type="PROSITE" id="PS00723">
    <property type="entry name" value="POLYPRENYL_SYNTHASE_1"/>
    <property type="match status" value="1"/>
</dbReference>
<dbReference type="PANTHER" id="PTHR43281">
    <property type="entry name" value="FARNESYL DIPHOSPHATE SYNTHASE"/>
    <property type="match status" value="1"/>
</dbReference>
<dbReference type="InterPro" id="IPR008949">
    <property type="entry name" value="Isoprenoid_synthase_dom_sf"/>
</dbReference>
<dbReference type="PANTHER" id="PTHR43281:SF1">
    <property type="entry name" value="FARNESYL DIPHOSPHATE SYNTHASE"/>
    <property type="match status" value="1"/>
</dbReference>
<dbReference type="SFLD" id="SFLDG01017">
    <property type="entry name" value="Polyprenyl_Transferase_Like"/>
    <property type="match status" value="1"/>
</dbReference>
<evidence type="ECO:0000256" key="2">
    <source>
        <dbReference type="ARBA" id="ARBA00006706"/>
    </source>
</evidence>
<dbReference type="InterPro" id="IPR033749">
    <property type="entry name" value="Polyprenyl_synt_CS"/>
</dbReference>
<evidence type="ECO:0000313" key="9">
    <source>
        <dbReference type="Proteomes" id="UP001477672"/>
    </source>
</evidence>
<protein>
    <submittedName>
        <fullName evidence="8">Polyprenyl synthetase family protein</fullName>
    </submittedName>
</protein>
<comment type="similarity">
    <text evidence="2 7">Belongs to the FPP/GGPP synthase family.</text>
</comment>
<evidence type="ECO:0000256" key="6">
    <source>
        <dbReference type="ARBA" id="ARBA00023229"/>
    </source>
</evidence>
<keyword evidence="6" id="KW-0414">Isoprene biosynthesis</keyword>
<dbReference type="RefSeq" id="WP_349216283.1">
    <property type="nucleotide sequence ID" value="NZ_JBBMFA010000095.1"/>
</dbReference>
<keyword evidence="9" id="KW-1185">Reference proteome</keyword>
<evidence type="ECO:0000256" key="3">
    <source>
        <dbReference type="ARBA" id="ARBA00022679"/>
    </source>
</evidence>
<dbReference type="EMBL" id="JBBMFA010000095">
    <property type="protein sequence ID" value="MEQ2520738.1"/>
    <property type="molecule type" value="Genomic_DNA"/>
</dbReference>
<keyword evidence="3 7" id="KW-0808">Transferase</keyword>
<evidence type="ECO:0000313" key="8">
    <source>
        <dbReference type="EMBL" id="MEQ2520738.1"/>
    </source>
</evidence>
<dbReference type="PROSITE" id="PS00444">
    <property type="entry name" value="POLYPRENYL_SYNTHASE_2"/>
    <property type="match status" value="1"/>
</dbReference>
<dbReference type="InterPro" id="IPR053378">
    <property type="entry name" value="Prenyl_diphosphate_synthase"/>
</dbReference>
<accession>A0ABV1GGR5</accession>
<reference evidence="8 9" key="1">
    <citation type="submission" date="2024-03" db="EMBL/GenBank/DDBJ databases">
        <title>Human intestinal bacterial collection.</title>
        <authorList>
            <person name="Pauvert C."/>
            <person name="Hitch T.C.A."/>
            <person name="Clavel T."/>
        </authorList>
    </citation>
    <scope>NUCLEOTIDE SEQUENCE [LARGE SCALE GENOMIC DNA]</scope>
    <source>
        <strain evidence="8 9">CLA-JM-H11</strain>
    </source>
</reference>
<comment type="cofactor">
    <cofactor evidence="1">
        <name>Mg(2+)</name>
        <dbReference type="ChEBI" id="CHEBI:18420"/>
    </cofactor>
</comment>